<dbReference type="AlphaFoldDB" id="A0A1T5LP82"/>
<organism evidence="2 3">
    <name type="scientific">Ohtaekwangia koreensis</name>
    <dbReference type="NCBI Taxonomy" id="688867"/>
    <lineage>
        <taxon>Bacteria</taxon>
        <taxon>Pseudomonadati</taxon>
        <taxon>Bacteroidota</taxon>
        <taxon>Cytophagia</taxon>
        <taxon>Cytophagales</taxon>
        <taxon>Fulvivirgaceae</taxon>
        <taxon>Ohtaekwangia</taxon>
    </lineage>
</organism>
<evidence type="ECO:0008006" key="4">
    <source>
        <dbReference type="Google" id="ProtNLM"/>
    </source>
</evidence>
<evidence type="ECO:0000256" key="1">
    <source>
        <dbReference type="SAM" id="Phobius"/>
    </source>
</evidence>
<feature type="transmembrane region" description="Helical" evidence="1">
    <location>
        <begin position="48"/>
        <end position="70"/>
    </location>
</feature>
<evidence type="ECO:0000313" key="2">
    <source>
        <dbReference type="EMBL" id="SKC77793.1"/>
    </source>
</evidence>
<dbReference type="STRING" id="688867.SAMN05660236_3638"/>
<dbReference type="Proteomes" id="UP000190961">
    <property type="component" value="Unassembled WGS sequence"/>
</dbReference>
<dbReference type="RefSeq" id="WP_079688146.1">
    <property type="nucleotide sequence ID" value="NZ_FUZU01000002.1"/>
</dbReference>
<keyword evidence="1" id="KW-0812">Transmembrane</keyword>
<keyword evidence="1" id="KW-1133">Transmembrane helix</keyword>
<accession>A0A1T5LP82</accession>
<feature type="transmembrane region" description="Helical" evidence="1">
    <location>
        <begin position="6"/>
        <end position="27"/>
    </location>
</feature>
<evidence type="ECO:0000313" key="3">
    <source>
        <dbReference type="Proteomes" id="UP000190961"/>
    </source>
</evidence>
<protein>
    <recommendedName>
        <fullName evidence="4">DUF4149 domain-containing protein</fullName>
    </recommendedName>
</protein>
<feature type="transmembrane region" description="Helical" evidence="1">
    <location>
        <begin position="82"/>
        <end position="102"/>
    </location>
</feature>
<feature type="transmembrane region" description="Helical" evidence="1">
    <location>
        <begin position="114"/>
        <end position="137"/>
    </location>
</feature>
<dbReference type="EMBL" id="FUZU01000002">
    <property type="protein sequence ID" value="SKC77793.1"/>
    <property type="molecule type" value="Genomic_DNA"/>
</dbReference>
<keyword evidence="3" id="KW-1185">Reference proteome</keyword>
<keyword evidence="1" id="KW-0472">Membrane</keyword>
<name>A0A1T5LP82_9BACT</name>
<sequence length="142" mass="16066">MPPATLKLLILVCGLGHIALSIGSLAIPKALQWNMHLKNLQPLLRQMFWTYAAYILVINLSFGVLSLIAADELINKSMLAKSITLFISIYWLARIGIQFFYFDKTNAPKGIIYTVGEFALITLFALFTIVYFVAFLYNLSWI</sequence>
<proteinExistence type="predicted"/>
<dbReference type="OrthoDB" id="2678466at2"/>
<reference evidence="2 3" key="1">
    <citation type="submission" date="2017-02" db="EMBL/GenBank/DDBJ databases">
        <authorList>
            <person name="Peterson S.W."/>
        </authorList>
    </citation>
    <scope>NUCLEOTIDE SEQUENCE [LARGE SCALE GENOMIC DNA]</scope>
    <source>
        <strain evidence="2 3">DSM 25262</strain>
    </source>
</reference>
<gene>
    <name evidence="2" type="ORF">SAMN05660236_3638</name>
</gene>